<proteinExistence type="predicted"/>
<keyword evidence="1" id="KW-0732">Signal</keyword>
<dbReference type="Proteomes" id="UP000282971">
    <property type="component" value="Unassembled WGS sequence"/>
</dbReference>
<name>A0A437M9V1_9SPHN</name>
<protein>
    <submittedName>
        <fullName evidence="2">Transporter</fullName>
    </submittedName>
</protein>
<organism evidence="2 3">
    <name type="scientific">Sphingomonas crocodyli</name>
    <dbReference type="NCBI Taxonomy" id="1979270"/>
    <lineage>
        <taxon>Bacteria</taxon>
        <taxon>Pseudomonadati</taxon>
        <taxon>Pseudomonadota</taxon>
        <taxon>Alphaproteobacteria</taxon>
        <taxon>Sphingomonadales</taxon>
        <taxon>Sphingomonadaceae</taxon>
        <taxon>Sphingomonas</taxon>
    </lineage>
</organism>
<dbReference type="EMBL" id="SACN01000001">
    <property type="protein sequence ID" value="RVT94334.1"/>
    <property type="molecule type" value="Genomic_DNA"/>
</dbReference>
<dbReference type="Pfam" id="PF13557">
    <property type="entry name" value="Phenol_MetA_deg"/>
    <property type="match status" value="1"/>
</dbReference>
<reference evidence="2 3" key="1">
    <citation type="submission" date="2019-01" db="EMBL/GenBank/DDBJ databases">
        <authorList>
            <person name="Chen W.-M."/>
        </authorList>
    </citation>
    <scope>NUCLEOTIDE SEQUENCE [LARGE SCALE GENOMIC DNA]</scope>
    <source>
        <strain evidence="2 3">CCP-7</strain>
    </source>
</reference>
<comment type="caution">
    <text evidence="2">The sequence shown here is derived from an EMBL/GenBank/DDBJ whole genome shotgun (WGS) entry which is preliminary data.</text>
</comment>
<dbReference type="AlphaFoldDB" id="A0A437M9V1"/>
<dbReference type="OrthoDB" id="189778at2"/>
<keyword evidence="3" id="KW-1185">Reference proteome</keyword>
<accession>A0A437M9V1</accession>
<evidence type="ECO:0000313" key="3">
    <source>
        <dbReference type="Proteomes" id="UP000282971"/>
    </source>
</evidence>
<feature type="chain" id="PRO_5019066282" evidence="1">
    <location>
        <begin position="20"/>
        <end position="265"/>
    </location>
</feature>
<sequence>MRKWAMAFVACTMPFAAQAADLRDYCTDRPGIGNPPCIVDKGHVSVEVGLADWTLDRTTDERDSQYLFGGALVRLGLTETTEVQLGWDGFGIDHDRDRTNGARSSAHRAGDMTVAMRQSLSNPDGSGFSLAVQPYATLPVGRQPIGAGDWSAGLLVPLNYQLSEHLKFEAMPEVDAAVDEDGHGRHLAFGSVVGLTDEISEAVTASIEMQALRDRDPTGHATMMLAGLSLGWQPNDNLQLDIGSNAGLNHNSPDVELYLGVSRRF</sequence>
<evidence type="ECO:0000256" key="1">
    <source>
        <dbReference type="SAM" id="SignalP"/>
    </source>
</evidence>
<feature type="signal peptide" evidence="1">
    <location>
        <begin position="1"/>
        <end position="19"/>
    </location>
</feature>
<gene>
    <name evidence="2" type="ORF">EOD43_10955</name>
</gene>
<evidence type="ECO:0000313" key="2">
    <source>
        <dbReference type="EMBL" id="RVT94334.1"/>
    </source>
</evidence>
<dbReference type="RefSeq" id="WP_127743726.1">
    <property type="nucleotide sequence ID" value="NZ_SACN01000001.1"/>
</dbReference>
<dbReference type="InterPro" id="IPR025737">
    <property type="entry name" value="FApF"/>
</dbReference>